<dbReference type="Gene3D" id="3.50.50.60">
    <property type="entry name" value="FAD/NAD(P)-binding domain"/>
    <property type="match status" value="1"/>
</dbReference>
<sequence>MSSQTRKFGQAVVIGGSIAGLLSARVLSEHFEKVIVLERDPFPSGPETRKGAPQGHHVHALLEAGLKVLEELFPGMPREMEGEGVERIDMARDAAWLQSGSWKTRYEGNVESILVSRPFLEWKVRGRVAALPNVELRQGISVEQLRLDAARTRVSGVKVKGPEGEQVLDSALVVDASGRGSRTPQWLEALGFGTVPQEQVRIDMGYTSRFYERPAGFDAWKILVINGRAPETRRSGFISNVEGNRWIVSLNGYFGDHAPVDDQGFLEFARRLPTPHLYEYIRQARPLTPPSLHKISASRWLHYERMARMPEGLVLLGDSVCSLNPVFGQGMTVAALGAKLLGDTLSRARGTPSGPPLELTRRFQKDLGKIVGLCWFLTTTQDLAYPEAEGHRKPGLKFLQWSFNNMIDLTSVDAHACQRFYDVLHMRKGLEGLLDPGFARALLTYNLKSLLVPRARRANLDTLPPHPSARGGKDAGRMDSAA</sequence>
<dbReference type="OrthoDB" id="9790035at2"/>
<proteinExistence type="predicted"/>
<evidence type="ECO:0000313" key="3">
    <source>
        <dbReference type="Proteomes" id="UP000217289"/>
    </source>
</evidence>
<dbReference type="KEGG" id="mbd:MEBOL_004722"/>
<dbReference type="Proteomes" id="UP000217289">
    <property type="component" value="Chromosome"/>
</dbReference>
<feature type="region of interest" description="Disordered" evidence="1">
    <location>
        <begin position="461"/>
        <end position="482"/>
    </location>
</feature>
<dbReference type="PANTHER" id="PTHR43422:SF3">
    <property type="entry name" value="THIAMINE THIAZOLE SYNTHASE"/>
    <property type="match status" value="1"/>
</dbReference>
<accession>A0A250IJ53</accession>
<organism evidence="2 3">
    <name type="scientific">Melittangium boletus DSM 14713</name>
    <dbReference type="NCBI Taxonomy" id="1294270"/>
    <lineage>
        <taxon>Bacteria</taxon>
        <taxon>Pseudomonadati</taxon>
        <taxon>Myxococcota</taxon>
        <taxon>Myxococcia</taxon>
        <taxon>Myxococcales</taxon>
        <taxon>Cystobacterineae</taxon>
        <taxon>Archangiaceae</taxon>
        <taxon>Melittangium</taxon>
    </lineage>
</organism>
<dbReference type="EMBL" id="CP022163">
    <property type="protein sequence ID" value="ATB31260.1"/>
    <property type="molecule type" value="Genomic_DNA"/>
</dbReference>
<dbReference type="InterPro" id="IPR036188">
    <property type="entry name" value="FAD/NAD-bd_sf"/>
</dbReference>
<dbReference type="Gene3D" id="3.30.9.100">
    <property type="match status" value="1"/>
</dbReference>
<feature type="compositionally biased region" description="Basic and acidic residues" evidence="1">
    <location>
        <begin position="471"/>
        <end position="482"/>
    </location>
</feature>
<evidence type="ECO:0000256" key="1">
    <source>
        <dbReference type="SAM" id="MobiDB-lite"/>
    </source>
</evidence>
<dbReference type="AlphaFoldDB" id="A0A250IJ53"/>
<evidence type="ECO:0000313" key="2">
    <source>
        <dbReference type="EMBL" id="ATB31260.1"/>
    </source>
</evidence>
<dbReference type="RefSeq" id="WP_095979608.1">
    <property type="nucleotide sequence ID" value="NZ_CP022163.1"/>
</dbReference>
<gene>
    <name evidence="2" type="ORF">MEBOL_004722</name>
</gene>
<evidence type="ECO:0008006" key="4">
    <source>
        <dbReference type="Google" id="ProtNLM"/>
    </source>
</evidence>
<reference evidence="2 3" key="1">
    <citation type="submission" date="2017-06" db="EMBL/GenBank/DDBJ databases">
        <authorList>
            <person name="Kim H.J."/>
            <person name="Triplett B.A."/>
        </authorList>
    </citation>
    <scope>NUCLEOTIDE SEQUENCE [LARGE SCALE GENOMIC DNA]</scope>
    <source>
        <strain evidence="2 3">DSM 14713</strain>
    </source>
</reference>
<dbReference type="SUPFAM" id="SSF51905">
    <property type="entry name" value="FAD/NAD(P)-binding domain"/>
    <property type="match status" value="1"/>
</dbReference>
<keyword evidence="3" id="KW-1185">Reference proteome</keyword>
<protein>
    <recommendedName>
        <fullName evidence="4">FAD-binding domain-containing protein</fullName>
    </recommendedName>
</protein>
<dbReference type="PANTHER" id="PTHR43422">
    <property type="entry name" value="THIAMINE THIAZOLE SYNTHASE"/>
    <property type="match status" value="1"/>
</dbReference>
<name>A0A250IJ53_9BACT</name>